<dbReference type="SUPFAM" id="SSF51735">
    <property type="entry name" value="NAD(P)-binding Rossmann-fold domains"/>
    <property type="match status" value="1"/>
</dbReference>
<dbReference type="OrthoDB" id="276721at2759"/>
<evidence type="ECO:0000313" key="4">
    <source>
        <dbReference type="Proteomes" id="UP001154078"/>
    </source>
</evidence>
<dbReference type="CDD" id="cd05242">
    <property type="entry name" value="SDR_a8"/>
    <property type="match status" value="1"/>
</dbReference>
<sequence>MSKELGNVLLGGGSGFIGKHLTSLLTSKGYNVTIISRMPGASRISWTDLQTKGLPESTTAVINLAGQNVMDFTQRWTTGFKQNVFNSRVKTTASLAEAIAKAPKRPKVFVAISGVGAYKPNDKEYTESSILENFDFFSKLCIEWEKAACLPKEVTDCRQVIIRSGVVLGRDGGMIKQLYLPFFLGLGGPVGSGMQYMPWIHIDDLTRLILFSIENNVEGVYNGVAPTPATNKEFSNAFAGALSRPAIFPVPKFVFNALLSEERANMITKGQKVLPQRYQEAGFTYNFPNITVACQDLVQKKA</sequence>
<dbReference type="PANTHER" id="PTHR11092">
    <property type="entry name" value="SUGAR NUCLEOTIDE EPIMERASE RELATED"/>
    <property type="match status" value="1"/>
</dbReference>
<dbReference type="Gene3D" id="3.40.50.720">
    <property type="entry name" value="NAD(P)-binding Rossmann-like Domain"/>
    <property type="match status" value="1"/>
</dbReference>
<reference evidence="3" key="1">
    <citation type="submission" date="2021-12" db="EMBL/GenBank/DDBJ databases">
        <authorList>
            <person name="King R."/>
        </authorList>
    </citation>
    <scope>NUCLEOTIDE SEQUENCE</scope>
</reference>
<evidence type="ECO:0000313" key="3">
    <source>
        <dbReference type="EMBL" id="CAH0546419.1"/>
    </source>
</evidence>
<dbReference type="EMBL" id="OV121132">
    <property type="protein sequence ID" value="CAH0546419.1"/>
    <property type="molecule type" value="Genomic_DNA"/>
</dbReference>
<dbReference type="PANTHER" id="PTHR11092:SF0">
    <property type="entry name" value="EPIMERASE FAMILY PROTEIN SDR39U1"/>
    <property type="match status" value="1"/>
</dbReference>
<dbReference type="InterPro" id="IPR001509">
    <property type="entry name" value="Epimerase_deHydtase"/>
</dbReference>
<protein>
    <recommendedName>
        <fullName evidence="5">Epimerase family protein SDR39U1</fullName>
    </recommendedName>
</protein>
<accession>A0A9P0AQ02</accession>
<dbReference type="InterPro" id="IPR010099">
    <property type="entry name" value="SDR39U1"/>
</dbReference>
<dbReference type="Pfam" id="PF08338">
    <property type="entry name" value="DUF1731"/>
    <property type="match status" value="1"/>
</dbReference>
<evidence type="ECO:0000259" key="2">
    <source>
        <dbReference type="Pfam" id="PF08338"/>
    </source>
</evidence>
<dbReference type="InterPro" id="IPR036291">
    <property type="entry name" value="NAD(P)-bd_dom_sf"/>
</dbReference>
<proteinExistence type="predicted"/>
<dbReference type="InterPro" id="IPR013549">
    <property type="entry name" value="DUF1731"/>
</dbReference>
<evidence type="ECO:0000259" key="1">
    <source>
        <dbReference type="Pfam" id="PF01370"/>
    </source>
</evidence>
<feature type="domain" description="NAD-dependent epimerase/dehydratase" evidence="1">
    <location>
        <begin position="8"/>
        <end position="221"/>
    </location>
</feature>
<dbReference type="Proteomes" id="UP001154078">
    <property type="component" value="Chromosome 1"/>
</dbReference>
<dbReference type="AlphaFoldDB" id="A0A9P0AQ02"/>
<dbReference type="NCBIfam" id="TIGR01777">
    <property type="entry name" value="yfcH"/>
    <property type="match status" value="1"/>
</dbReference>
<dbReference type="Pfam" id="PF01370">
    <property type="entry name" value="Epimerase"/>
    <property type="match status" value="1"/>
</dbReference>
<gene>
    <name evidence="3" type="ORF">MELIAE_LOCUS591</name>
</gene>
<name>A0A9P0AQ02_BRAAE</name>
<organism evidence="3 4">
    <name type="scientific">Brassicogethes aeneus</name>
    <name type="common">Rape pollen beetle</name>
    <name type="synonym">Meligethes aeneus</name>
    <dbReference type="NCBI Taxonomy" id="1431903"/>
    <lineage>
        <taxon>Eukaryota</taxon>
        <taxon>Metazoa</taxon>
        <taxon>Ecdysozoa</taxon>
        <taxon>Arthropoda</taxon>
        <taxon>Hexapoda</taxon>
        <taxon>Insecta</taxon>
        <taxon>Pterygota</taxon>
        <taxon>Neoptera</taxon>
        <taxon>Endopterygota</taxon>
        <taxon>Coleoptera</taxon>
        <taxon>Polyphaga</taxon>
        <taxon>Cucujiformia</taxon>
        <taxon>Nitidulidae</taxon>
        <taxon>Meligethinae</taxon>
        <taxon>Brassicogethes</taxon>
    </lineage>
</organism>
<evidence type="ECO:0008006" key="5">
    <source>
        <dbReference type="Google" id="ProtNLM"/>
    </source>
</evidence>
<keyword evidence="4" id="KW-1185">Reference proteome</keyword>
<feature type="domain" description="DUF1731" evidence="2">
    <location>
        <begin position="250"/>
        <end position="297"/>
    </location>
</feature>